<dbReference type="Gene3D" id="1.20.1250.20">
    <property type="entry name" value="MFS general substrate transporter like domains"/>
    <property type="match status" value="1"/>
</dbReference>
<dbReference type="InterPro" id="IPR005829">
    <property type="entry name" value="Sugar_transporter_CS"/>
</dbReference>
<keyword evidence="5 8" id="KW-1133">Transmembrane helix</keyword>
<dbReference type="NCBIfam" id="TIGR00879">
    <property type="entry name" value="SP"/>
    <property type="match status" value="1"/>
</dbReference>
<feature type="transmembrane region" description="Helical" evidence="8">
    <location>
        <begin position="376"/>
        <end position="402"/>
    </location>
</feature>
<gene>
    <name evidence="10" type="ORF">B0T10DRAFT_535058</name>
</gene>
<evidence type="ECO:0000256" key="4">
    <source>
        <dbReference type="ARBA" id="ARBA00022692"/>
    </source>
</evidence>
<dbReference type="InterPro" id="IPR005828">
    <property type="entry name" value="MFS_sugar_transport-like"/>
</dbReference>
<evidence type="ECO:0000313" key="11">
    <source>
        <dbReference type="Proteomes" id="UP000777438"/>
    </source>
</evidence>
<keyword evidence="4 8" id="KW-0812">Transmembrane</keyword>
<dbReference type="AlphaFoldDB" id="A0A9P8WHH6"/>
<evidence type="ECO:0000256" key="3">
    <source>
        <dbReference type="ARBA" id="ARBA00022448"/>
    </source>
</evidence>
<name>A0A9P8WHH6_9HYPO</name>
<evidence type="ECO:0000256" key="1">
    <source>
        <dbReference type="ARBA" id="ARBA00004141"/>
    </source>
</evidence>
<feature type="transmembrane region" description="Helical" evidence="8">
    <location>
        <begin position="93"/>
        <end position="113"/>
    </location>
</feature>
<evidence type="ECO:0000256" key="5">
    <source>
        <dbReference type="ARBA" id="ARBA00022989"/>
    </source>
</evidence>
<sequence>MAASQSKKPYFGLVGGWLTFWITFACATDMTLFGYDQGVFSGVVVTDDFLILHDLVGPTKTKVLSTLTAIYDVGCFFGAILAFTFGERTGRKWAIVIGTTIMAVGTLIQTASFSLPQMFVGRIILGVGNGMNTATAPIWQTETSKAHMRGKLVILEMMMNIAGFSLVNWINYGLSFHEGSVAWRFPLAFQFFFIFLLWATVPWLPESPRWLLAHDRTEEAAEVLAALENTKVDDARVTAQLNEIRFWVDYEREHGVKWRDLFTGKTNENGETKTVRRLILGAGTQAIQQFGGINIVSYYLPTVLIESVGLSNQRARLLSACNSVSYLVFSGVAVTLVEKWGRRGLMLISTFGQFLTFLIITILLRFAENSENGDSYGTASIAFFFLYFISFAMGMLGVPWLYPTEINSLPMRTKGAAVATGTNWITNFVIVEITPIGIQNLGWRFWIVWTVFNAVFLPLIYFVYPETANRQLEDIDAYYRTNPSLIVTKNKEATMTKRPLQYIEHENELLRRTRGGLKGAEAEAEHDA</sequence>
<feature type="domain" description="Major facilitator superfamily (MFS) profile" evidence="9">
    <location>
        <begin position="22"/>
        <end position="468"/>
    </location>
</feature>
<dbReference type="InterPro" id="IPR003663">
    <property type="entry name" value="Sugar/inositol_transpt"/>
</dbReference>
<comment type="similarity">
    <text evidence="2 7">Belongs to the major facilitator superfamily. Sugar transporter (TC 2.A.1.1) family.</text>
</comment>
<feature type="transmembrane region" description="Helical" evidence="8">
    <location>
        <begin position="317"/>
        <end position="337"/>
    </location>
</feature>
<dbReference type="InterPro" id="IPR050360">
    <property type="entry name" value="MFS_Sugar_Transporters"/>
</dbReference>
<dbReference type="PRINTS" id="PR00171">
    <property type="entry name" value="SUGRTRNSPORT"/>
</dbReference>
<keyword evidence="11" id="KW-1185">Reference proteome</keyword>
<protein>
    <submittedName>
        <fullName evidence="10">General substrate transporter</fullName>
    </submittedName>
</protein>
<keyword evidence="6 8" id="KW-0472">Membrane</keyword>
<evidence type="ECO:0000259" key="9">
    <source>
        <dbReference type="PROSITE" id="PS50850"/>
    </source>
</evidence>
<feature type="transmembrane region" description="Helical" evidence="8">
    <location>
        <begin position="182"/>
        <end position="204"/>
    </location>
</feature>
<evidence type="ECO:0000256" key="8">
    <source>
        <dbReference type="SAM" id="Phobius"/>
    </source>
</evidence>
<keyword evidence="3 7" id="KW-0813">Transport</keyword>
<dbReference type="Proteomes" id="UP000777438">
    <property type="component" value="Unassembled WGS sequence"/>
</dbReference>
<dbReference type="SUPFAM" id="SSF103473">
    <property type="entry name" value="MFS general substrate transporter"/>
    <property type="match status" value="1"/>
</dbReference>
<dbReference type="FunFam" id="1.20.1250.20:FF:000061">
    <property type="entry name" value="MFS sugar transporter"/>
    <property type="match status" value="1"/>
</dbReference>
<dbReference type="PROSITE" id="PS00216">
    <property type="entry name" value="SUGAR_TRANSPORT_1"/>
    <property type="match status" value="1"/>
</dbReference>
<comment type="subcellular location">
    <subcellularLocation>
        <location evidence="1">Membrane</location>
        <topology evidence="1">Multi-pass membrane protein</topology>
    </subcellularLocation>
</comment>
<dbReference type="PANTHER" id="PTHR48022:SF26">
    <property type="entry name" value="MAJOR FACILITATOR SUPERFAMILY (MFS) PROFILE DOMAIN-CONTAINING PROTEIN-RELATED"/>
    <property type="match status" value="1"/>
</dbReference>
<proteinExistence type="inferred from homology"/>
<feature type="transmembrane region" description="Helical" evidence="8">
    <location>
        <begin position="443"/>
        <end position="464"/>
    </location>
</feature>
<dbReference type="EMBL" id="JAGPYM010000002">
    <property type="protein sequence ID" value="KAH6898089.1"/>
    <property type="molecule type" value="Genomic_DNA"/>
</dbReference>
<evidence type="ECO:0000256" key="6">
    <source>
        <dbReference type="ARBA" id="ARBA00023136"/>
    </source>
</evidence>
<dbReference type="GO" id="GO:0005351">
    <property type="term" value="F:carbohydrate:proton symporter activity"/>
    <property type="evidence" value="ECO:0007669"/>
    <property type="project" value="TreeGrafter"/>
</dbReference>
<reference evidence="10 11" key="1">
    <citation type="journal article" date="2021" name="Nat. Commun.">
        <title>Genetic determinants of endophytism in the Arabidopsis root mycobiome.</title>
        <authorList>
            <person name="Mesny F."/>
            <person name="Miyauchi S."/>
            <person name="Thiergart T."/>
            <person name="Pickel B."/>
            <person name="Atanasova L."/>
            <person name="Karlsson M."/>
            <person name="Huettel B."/>
            <person name="Barry K.W."/>
            <person name="Haridas S."/>
            <person name="Chen C."/>
            <person name="Bauer D."/>
            <person name="Andreopoulos W."/>
            <person name="Pangilinan J."/>
            <person name="LaButti K."/>
            <person name="Riley R."/>
            <person name="Lipzen A."/>
            <person name="Clum A."/>
            <person name="Drula E."/>
            <person name="Henrissat B."/>
            <person name="Kohler A."/>
            <person name="Grigoriev I.V."/>
            <person name="Martin F.M."/>
            <person name="Hacquard S."/>
        </authorList>
    </citation>
    <scope>NUCLEOTIDE SEQUENCE [LARGE SCALE GENOMIC DNA]</scope>
    <source>
        <strain evidence="10 11">MPI-CAGE-CH-0241</strain>
    </source>
</reference>
<comment type="caution">
    <text evidence="10">The sequence shown here is derived from an EMBL/GenBank/DDBJ whole genome shotgun (WGS) entry which is preliminary data.</text>
</comment>
<evidence type="ECO:0000256" key="2">
    <source>
        <dbReference type="ARBA" id="ARBA00010992"/>
    </source>
</evidence>
<dbReference type="PANTHER" id="PTHR48022">
    <property type="entry name" value="PLASTIDIC GLUCOSE TRANSPORTER 4"/>
    <property type="match status" value="1"/>
</dbReference>
<dbReference type="Pfam" id="PF00083">
    <property type="entry name" value="Sugar_tr"/>
    <property type="match status" value="1"/>
</dbReference>
<organism evidence="10 11">
    <name type="scientific">Thelonectria olida</name>
    <dbReference type="NCBI Taxonomy" id="1576542"/>
    <lineage>
        <taxon>Eukaryota</taxon>
        <taxon>Fungi</taxon>
        <taxon>Dikarya</taxon>
        <taxon>Ascomycota</taxon>
        <taxon>Pezizomycotina</taxon>
        <taxon>Sordariomycetes</taxon>
        <taxon>Hypocreomycetidae</taxon>
        <taxon>Hypocreales</taxon>
        <taxon>Nectriaceae</taxon>
        <taxon>Thelonectria</taxon>
    </lineage>
</organism>
<dbReference type="OrthoDB" id="6339427at2759"/>
<feature type="transmembrane region" description="Helical" evidence="8">
    <location>
        <begin position="343"/>
        <end position="364"/>
    </location>
</feature>
<dbReference type="InterPro" id="IPR036259">
    <property type="entry name" value="MFS_trans_sf"/>
</dbReference>
<feature type="transmembrane region" description="Helical" evidence="8">
    <location>
        <begin position="152"/>
        <end position="170"/>
    </location>
</feature>
<dbReference type="InterPro" id="IPR020846">
    <property type="entry name" value="MFS_dom"/>
</dbReference>
<dbReference type="PROSITE" id="PS50850">
    <property type="entry name" value="MFS"/>
    <property type="match status" value="1"/>
</dbReference>
<dbReference type="GO" id="GO:0016020">
    <property type="term" value="C:membrane"/>
    <property type="evidence" value="ECO:0007669"/>
    <property type="project" value="UniProtKB-SubCell"/>
</dbReference>
<feature type="transmembrane region" description="Helical" evidence="8">
    <location>
        <begin position="63"/>
        <end position="86"/>
    </location>
</feature>
<evidence type="ECO:0000313" key="10">
    <source>
        <dbReference type="EMBL" id="KAH6898089.1"/>
    </source>
</evidence>
<accession>A0A9P8WHH6</accession>
<dbReference type="PROSITE" id="PS51257">
    <property type="entry name" value="PROKAR_LIPOPROTEIN"/>
    <property type="match status" value="1"/>
</dbReference>
<evidence type="ECO:0000256" key="7">
    <source>
        <dbReference type="RuleBase" id="RU003346"/>
    </source>
</evidence>